<gene>
    <name evidence="14" type="ORF">DXA50_13170</name>
</gene>
<dbReference type="RefSeq" id="WP_117775344.1">
    <property type="nucleotide sequence ID" value="NZ_QRKM01000018.1"/>
</dbReference>
<protein>
    <submittedName>
        <fullName evidence="14">SusC/RagA family TonB-linked outer membrane protein</fullName>
    </submittedName>
</protein>
<evidence type="ECO:0000256" key="4">
    <source>
        <dbReference type="ARBA" id="ARBA00022496"/>
    </source>
</evidence>
<dbReference type="SMART" id="SM00965">
    <property type="entry name" value="STN"/>
    <property type="match status" value="1"/>
</dbReference>
<evidence type="ECO:0000313" key="15">
    <source>
        <dbReference type="Proteomes" id="UP000286063"/>
    </source>
</evidence>
<comment type="subcellular location">
    <subcellularLocation>
        <location evidence="1 10">Cell outer membrane</location>
        <topology evidence="1 10">Multi-pass membrane protein</topology>
    </subcellularLocation>
</comment>
<dbReference type="InterPro" id="IPR012910">
    <property type="entry name" value="Plug_dom"/>
</dbReference>
<feature type="signal peptide" evidence="12">
    <location>
        <begin position="1"/>
        <end position="17"/>
    </location>
</feature>
<keyword evidence="7 11" id="KW-0798">TonB box</keyword>
<organism evidence="14 15">
    <name type="scientific">Butyricimonas virosa</name>
    <dbReference type="NCBI Taxonomy" id="544645"/>
    <lineage>
        <taxon>Bacteria</taxon>
        <taxon>Pseudomonadati</taxon>
        <taxon>Bacteroidota</taxon>
        <taxon>Bacteroidia</taxon>
        <taxon>Bacteroidales</taxon>
        <taxon>Odoribacteraceae</taxon>
        <taxon>Butyricimonas</taxon>
    </lineage>
</organism>
<keyword evidence="4" id="KW-0410">Iron transport</keyword>
<dbReference type="InterPro" id="IPR037066">
    <property type="entry name" value="Plug_dom_sf"/>
</dbReference>
<dbReference type="InterPro" id="IPR000531">
    <property type="entry name" value="Beta-barrel_TonB"/>
</dbReference>
<evidence type="ECO:0000256" key="1">
    <source>
        <dbReference type="ARBA" id="ARBA00004571"/>
    </source>
</evidence>
<dbReference type="NCBIfam" id="TIGR04057">
    <property type="entry name" value="SusC_RagA_signa"/>
    <property type="match status" value="1"/>
</dbReference>
<dbReference type="Pfam" id="PF07715">
    <property type="entry name" value="Plug"/>
    <property type="match status" value="1"/>
</dbReference>
<evidence type="ECO:0000256" key="6">
    <source>
        <dbReference type="ARBA" id="ARBA00023004"/>
    </source>
</evidence>
<dbReference type="GO" id="GO:0006826">
    <property type="term" value="P:iron ion transport"/>
    <property type="evidence" value="ECO:0007669"/>
    <property type="project" value="UniProtKB-KW"/>
</dbReference>
<evidence type="ECO:0000256" key="10">
    <source>
        <dbReference type="PROSITE-ProRule" id="PRU01360"/>
    </source>
</evidence>
<evidence type="ECO:0000256" key="9">
    <source>
        <dbReference type="ARBA" id="ARBA00023237"/>
    </source>
</evidence>
<dbReference type="InterPro" id="IPR023997">
    <property type="entry name" value="TonB-dep_OMP_SusC/RagA_CS"/>
</dbReference>
<dbReference type="InterPro" id="IPR036942">
    <property type="entry name" value="Beta-barrel_TonB_sf"/>
</dbReference>
<dbReference type="InterPro" id="IPR008969">
    <property type="entry name" value="CarboxyPept-like_regulatory"/>
</dbReference>
<dbReference type="SUPFAM" id="SSF49464">
    <property type="entry name" value="Carboxypeptidase regulatory domain-like"/>
    <property type="match status" value="1"/>
</dbReference>
<dbReference type="InterPro" id="IPR039426">
    <property type="entry name" value="TonB-dep_rcpt-like"/>
</dbReference>
<dbReference type="OrthoDB" id="9768470at2"/>
<evidence type="ECO:0000313" key="14">
    <source>
        <dbReference type="EMBL" id="RGY15235.1"/>
    </source>
</evidence>
<dbReference type="Gene3D" id="3.55.50.30">
    <property type="match status" value="1"/>
</dbReference>
<evidence type="ECO:0000256" key="5">
    <source>
        <dbReference type="ARBA" id="ARBA00022692"/>
    </source>
</evidence>
<evidence type="ECO:0000259" key="13">
    <source>
        <dbReference type="SMART" id="SM00965"/>
    </source>
</evidence>
<keyword evidence="12" id="KW-0732">Signal</keyword>
<dbReference type="Pfam" id="PF07660">
    <property type="entry name" value="STN"/>
    <property type="match status" value="1"/>
</dbReference>
<keyword evidence="6" id="KW-0408">Iron</keyword>
<proteinExistence type="inferred from homology"/>
<dbReference type="Gene3D" id="2.60.40.1120">
    <property type="entry name" value="Carboxypeptidase-like, regulatory domain"/>
    <property type="match status" value="1"/>
</dbReference>
<dbReference type="InterPro" id="IPR011662">
    <property type="entry name" value="Secretin/TonB_short_N"/>
</dbReference>
<evidence type="ECO:0000256" key="12">
    <source>
        <dbReference type="SAM" id="SignalP"/>
    </source>
</evidence>
<feature type="domain" description="Secretin/TonB short N-terminal" evidence="13">
    <location>
        <begin position="48"/>
        <end position="98"/>
    </location>
</feature>
<dbReference type="InterPro" id="IPR023996">
    <property type="entry name" value="TonB-dep_OMP_SusC/RagA"/>
</dbReference>
<dbReference type="Proteomes" id="UP000286063">
    <property type="component" value="Unassembled WGS sequence"/>
</dbReference>
<accession>A0A413IL79</accession>
<reference evidence="14 15" key="1">
    <citation type="submission" date="2018-08" db="EMBL/GenBank/DDBJ databases">
        <title>A genome reference for cultivated species of the human gut microbiota.</title>
        <authorList>
            <person name="Zou Y."/>
            <person name="Xue W."/>
            <person name="Luo G."/>
        </authorList>
    </citation>
    <scope>NUCLEOTIDE SEQUENCE [LARGE SCALE GENOMIC DNA]</scope>
    <source>
        <strain evidence="14 15">OF02-7</strain>
    </source>
</reference>
<name>A0A413IL79_9BACT</name>
<dbReference type="EMBL" id="QSCR01000025">
    <property type="protein sequence ID" value="RGY15235.1"/>
    <property type="molecule type" value="Genomic_DNA"/>
</dbReference>
<dbReference type="Pfam" id="PF13715">
    <property type="entry name" value="CarbopepD_reg_2"/>
    <property type="match status" value="1"/>
</dbReference>
<sequence>MKLKLFFILIACCQVTAAVHSQNKLLDMHLKNVSLEQVIWELEGKTDFTFMYWTSEIKDVKVSVDMKQKSIDDILNFCLRNTGLVYEINGDAIVIHRLKDEDSRKLNLVKGVVKDKNGEPLPGVTVMEKGTKSGVATNLKGEFTYSTFKDTVTFVVSFVGMKTKTVTWKGQKLLTVILEENAQEMDEVVVTGYQTVKKRSMAGSTSYVKAEDLVLTGTQTLEQALQGKIPGMVVMNKSGLTGTRQRVRVRGTSTLLGSAEPVWVVDGVIQEDPLPFKSNDLTNLNPDNTDMIKDFVGGAISWLNPNDIENITVLKDASSTAIYGTKAANGVIVINTKKGEKGRMSVNYNTNMSLTPRLNYNRMELMNSKERVDVSREAYENGLVLGSDQKMGYLGLALAFERREISLEEFSKGVRELETNNTDWFDLLFRNSFSHNHNISISGGSDKATYRASFGYNDTRNTAIGNDQEQYTGNVNLTTTMWNRVTFNVGLNGSTSKTSAFVGNDPYGYATSTNRALRAYDEDGKYFFYKATNGYEFNVLNELRNSSNENTTSNVNANFSLRWKIRDDLNFNTTFSYGYSSTHGETYYTEQTNHIAVIRQYDFEAVAEGSDAYNNSWLPVGGEMTELRNSSENWGWRNQLEYTKVFNEVHSFSAMLGQEMRSGSTSSYNQTNYGYLPEKGHIFVNLPEYRTEGTGNAMVVYTNPYLKNQPKLTRTKSNNISFYTALSYMYDNRYAVNVSVRADASNQFGQDKSTRFRPIWALGFRWNVGSEHWLQGQDLLSDMNIRFTYGFQGNVANGVSPDLIATITANPSSTGGGYSLKVPTLPAPGLKWEKVQSINLGTDFSLFKNHIMGSFEYYYKKTTDMVVQQEVPLENGVVSRAINGGEMKNSGWDATISFTPWRSKDWLLTLGFNFGKVNNKVNSTLEPNGRWQEAASGNLNKEGYAVSSFWAFRFTGLNPENGGPQFDLTGIDLDAAASDATLYMDYAGKMDPDFTSGMSFTLRYKTLSLTSGLYFSFGNKAFMAPMSSNYESIPGEEYNMSTEWLKRWRKPGDEKTTTVPSLPNISTSAQPINVPVSVGTRLKPYELYAKSDVRVVDAWFIRCNSIQLAYTLPPAKLPHFLQNLSVSFSMTNPFQIRSKDFLGRDPEVALGNQPMSHDYSLGISLSF</sequence>
<dbReference type="Gene3D" id="2.170.130.10">
    <property type="entry name" value="TonB-dependent receptor, plug domain"/>
    <property type="match status" value="1"/>
</dbReference>
<comment type="caution">
    <text evidence="14">The sequence shown here is derived from an EMBL/GenBank/DDBJ whole genome shotgun (WGS) entry which is preliminary data.</text>
</comment>
<keyword evidence="4" id="KW-0406">Ion transport</keyword>
<keyword evidence="9 10" id="KW-0998">Cell outer membrane</keyword>
<feature type="chain" id="PRO_5019082461" evidence="12">
    <location>
        <begin position="18"/>
        <end position="1167"/>
    </location>
</feature>
<dbReference type="Pfam" id="PF00593">
    <property type="entry name" value="TonB_dep_Rec_b-barrel"/>
    <property type="match status" value="1"/>
</dbReference>
<evidence type="ECO:0000256" key="2">
    <source>
        <dbReference type="ARBA" id="ARBA00022448"/>
    </source>
</evidence>
<dbReference type="SUPFAM" id="SSF56935">
    <property type="entry name" value="Porins"/>
    <property type="match status" value="1"/>
</dbReference>
<dbReference type="PROSITE" id="PS52016">
    <property type="entry name" value="TONB_DEPENDENT_REC_3"/>
    <property type="match status" value="1"/>
</dbReference>
<evidence type="ECO:0000256" key="11">
    <source>
        <dbReference type="RuleBase" id="RU003357"/>
    </source>
</evidence>
<keyword evidence="8 10" id="KW-0472">Membrane</keyword>
<keyword evidence="5 10" id="KW-0812">Transmembrane</keyword>
<keyword evidence="3 10" id="KW-1134">Transmembrane beta strand</keyword>
<dbReference type="NCBIfam" id="TIGR04056">
    <property type="entry name" value="OMP_RagA_SusC"/>
    <property type="match status" value="1"/>
</dbReference>
<comment type="similarity">
    <text evidence="10 11">Belongs to the TonB-dependent receptor family.</text>
</comment>
<dbReference type="AlphaFoldDB" id="A0A413IL79"/>
<evidence type="ECO:0000256" key="3">
    <source>
        <dbReference type="ARBA" id="ARBA00022452"/>
    </source>
</evidence>
<evidence type="ECO:0000256" key="7">
    <source>
        <dbReference type="ARBA" id="ARBA00023077"/>
    </source>
</evidence>
<dbReference type="GO" id="GO:0009279">
    <property type="term" value="C:cell outer membrane"/>
    <property type="evidence" value="ECO:0007669"/>
    <property type="project" value="UniProtKB-SubCell"/>
</dbReference>
<keyword evidence="2 10" id="KW-0813">Transport</keyword>
<evidence type="ECO:0000256" key="8">
    <source>
        <dbReference type="ARBA" id="ARBA00023136"/>
    </source>
</evidence>
<dbReference type="Gene3D" id="2.40.170.20">
    <property type="entry name" value="TonB-dependent receptor, beta-barrel domain"/>
    <property type="match status" value="1"/>
</dbReference>